<keyword evidence="4 6" id="KW-1133">Transmembrane helix</keyword>
<keyword evidence="3 6" id="KW-0812">Transmembrane</keyword>
<evidence type="ECO:0000313" key="7">
    <source>
        <dbReference type="EMBL" id="HEC67489.1"/>
    </source>
</evidence>
<feature type="transmembrane region" description="Helical" evidence="6">
    <location>
        <begin position="350"/>
        <end position="369"/>
    </location>
</feature>
<feature type="transmembrane region" description="Helical" evidence="6">
    <location>
        <begin position="375"/>
        <end position="397"/>
    </location>
</feature>
<accession>A0A7C1ZMM6</accession>
<dbReference type="InterPro" id="IPR050833">
    <property type="entry name" value="Poly_Biosynth_Transport"/>
</dbReference>
<evidence type="ECO:0008006" key="8">
    <source>
        <dbReference type="Google" id="ProtNLM"/>
    </source>
</evidence>
<dbReference type="Proteomes" id="UP000885738">
    <property type="component" value="Unassembled WGS sequence"/>
</dbReference>
<organism evidence="7">
    <name type="scientific">Desulfofervidus auxilii</name>
    <dbReference type="NCBI Taxonomy" id="1621989"/>
    <lineage>
        <taxon>Bacteria</taxon>
        <taxon>Pseudomonadati</taxon>
        <taxon>Thermodesulfobacteriota</taxon>
        <taxon>Candidatus Desulfofervidia</taxon>
        <taxon>Candidatus Desulfofervidales</taxon>
        <taxon>Candidatus Desulfofervidaceae</taxon>
        <taxon>Candidatus Desulfofervidus</taxon>
    </lineage>
</organism>
<reference evidence="7" key="1">
    <citation type="journal article" date="2020" name="mSystems">
        <title>Genome- and Community-Level Interaction Insights into Carbon Utilization and Element Cycling Functions of Hydrothermarchaeota in Hydrothermal Sediment.</title>
        <authorList>
            <person name="Zhou Z."/>
            <person name="Liu Y."/>
            <person name="Xu W."/>
            <person name="Pan J."/>
            <person name="Luo Z.H."/>
            <person name="Li M."/>
        </authorList>
    </citation>
    <scope>NUCLEOTIDE SEQUENCE [LARGE SCALE GENOMIC DNA]</scope>
    <source>
        <strain evidence="7">HyVt-389</strain>
    </source>
</reference>
<evidence type="ECO:0000256" key="3">
    <source>
        <dbReference type="ARBA" id="ARBA00022692"/>
    </source>
</evidence>
<evidence type="ECO:0000256" key="4">
    <source>
        <dbReference type="ARBA" id="ARBA00022989"/>
    </source>
</evidence>
<gene>
    <name evidence="7" type="ORF">ENI35_01545</name>
</gene>
<evidence type="ECO:0000256" key="1">
    <source>
        <dbReference type="ARBA" id="ARBA00004651"/>
    </source>
</evidence>
<sequence>MALIDQGLASGANFLITVLLARQMIPAEFGVFVLTYSILLFIKSLQMALITQPMSVLGVPLEGREVQKYFSSLTIGQLILGVYFVMILLVGACLLDFIPMQTKVAPTFFAMALASFPYQGQEYFRRALFARFKTAFALLNDFLCYSLQTIGIILLYLHNLLSGSNVFYVIGISSAIAMLYGYIQCHEFIGSDFSKFKKIIKGNWDHGKWLLSSTLLMWTSGQAYFFIAAFFLGPVAPAVLRAAQNVYGPTHVLLNGLEGFAPQIASKKYSSGGIEKLNNFLKFLFIILLVIMGLYCLFASLGSEFLLNILYKKQYSGYGKIVMLLGITYILNSLMRVPSIGLRAINKPKGIFYAYAASSCVTITFGIFLVKFLNIIGAVLGTIISALTVLLMTSYCYKLYINMGNKIGSFNP</sequence>
<keyword evidence="2" id="KW-1003">Cell membrane</keyword>
<dbReference type="GO" id="GO:0005886">
    <property type="term" value="C:plasma membrane"/>
    <property type="evidence" value="ECO:0007669"/>
    <property type="project" value="UniProtKB-SubCell"/>
</dbReference>
<comment type="subcellular location">
    <subcellularLocation>
        <location evidence="1">Cell membrane</location>
        <topology evidence="1">Multi-pass membrane protein</topology>
    </subcellularLocation>
</comment>
<evidence type="ECO:0000256" key="2">
    <source>
        <dbReference type="ARBA" id="ARBA00022475"/>
    </source>
</evidence>
<feature type="transmembrane region" description="Helical" evidence="6">
    <location>
        <begin position="321"/>
        <end position="338"/>
    </location>
</feature>
<feature type="transmembrane region" description="Helical" evidence="6">
    <location>
        <begin position="69"/>
        <end position="97"/>
    </location>
</feature>
<proteinExistence type="predicted"/>
<dbReference type="PANTHER" id="PTHR30250:SF11">
    <property type="entry name" value="O-ANTIGEN TRANSPORTER-RELATED"/>
    <property type="match status" value="1"/>
</dbReference>
<evidence type="ECO:0000256" key="6">
    <source>
        <dbReference type="SAM" id="Phobius"/>
    </source>
</evidence>
<dbReference type="EMBL" id="DRIH01000052">
    <property type="protein sequence ID" value="HEC67489.1"/>
    <property type="molecule type" value="Genomic_DNA"/>
</dbReference>
<feature type="transmembrane region" description="Helical" evidence="6">
    <location>
        <begin position="135"/>
        <end position="157"/>
    </location>
</feature>
<protein>
    <recommendedName>
        <fullName evidence="8">Polysaccharide biosynthesis protein C-terminal domain-containing protein</fullName>
    </recommendedName>
</protein>
<evidence type="ECO:0000256" key="5">
    <source>
        <dbReference type="ARBA" id="ARBA00023136"/>
    </source>
</evidence>
<dbReference type="AlphaFoldDB" id="A0A7C1ZMM6"/>
<name>A0A7C1ZMM6_DESA2</name>
<keyword evidence="5 6" id="KW-0472">Membrane</keyword>
<feature type="transmembrane region" description="Helical" evidence="6">
    <location>
        <begin position="280"/>
        <end position="301"/>
    </location>
</feature>
<dbReference type="PANTHER" id="PTHR30250">
    <property type="entry name" value="PST FAMILY PREDICTED COLANIC ACID TRANSPORTER"/>
    <property type="match status" value="1"/>
</dbReference>
<feature type="transmembrane region" description="Helical" evidence="6">
    <location>
        <begin position="166"/>
        <end position="183"/>
    </location>
</feature>
<comment type="caution">
    <text evidence="7">The sequence shown here is derived from an EMBL/GenBank/DDBJ whole genome shotgun (WGS) entry which is preliminary data.</text>
</comment>
<feature type="transmembrane region" description="Helical" evidence="6">
    <location>
        <begin position="29"/>
        <end position="49"/>
    </location>
</feature>
<feature type="transmembrane region" description="Helical" evidence="6">
    <location>
        <begin position="223"/>
        <end position="240"/>
    </location>
</feature>